<keyword evidence="6" id="KW-0378">Hydrolase</keyword>
<dbReference type="GO" id="GO:0006683">
    <property type="term" value="P:galactosylceramide catabolic process"/>
    <property type="evidence" value="ECO:0000318"/>
    <property type="project" value="GO_Central"/>
</dbReference>
<keyword evidence="25" id="KW-1185">Reference proteome</keyword>
<dbReference type="FunFam" id="3.20.20.70:FF:000091">
    <property type="entry name" value="galactocerebrosidase precursor"/>
    <property type="match status" value="1"/>
</dbReference>
<dbReference type="FunCoup" id="F7C8M7">
    <property type="interactions" value="104"/>
</dbReference>
<dbReference type="HOGENOM" id="CLU_015456_2_0_1"/>
<feature type="domain" description="Glycosyl hydrolase family 59 catalytic" evidence="21">
    <location>
        <begin position="64"/>
        <end position="358"/>
    </location>
</feature>
<dbReference type="InterPro" id="IPR017853">
    <property type="entry name" value="GH"/>
</dbReference>
<evidence type="ECO:0000256" key="12">
    <source>
        <dbReference type="ARBA" id="ARBA00023228"/>
    </source>
</evidence>
<dbReference type="PANTHER" id="PTHR15172">
    <property type="entry name" value="GALACTOCEREBROSIDASE"/>
    <property type="match status" value="1"/>
</dbReference>
<dbReference type="Pfam" id="PF21708">
    <property type="entry name" value="Glyco_hydro_59_C"/>
    <property type="match status" value="1"/>
</dbReference>
<evidence type="ECO:0000256" key="4">
    <source>
        <dbReference type="ARBA" id="ARBA00019657"/>
    </source>
</evidence>
<proteinExistence type="inferred from homology"/>
<keyword evidence="7" id="KW-0746">Sphingolipid metabolism</keyword>
<feature type="domain" description="Glycosyl hydrolase family 59 C-terminal lectin" evidence="23">
    <location>
        <begin position="516"/>
        <end position="662"/>
    </location>
</feature>
<dbReference type="GO" id="GO:0016020">
    <property type="term" value="C:membrane"/>
    <property type="evidence" value="ECO:0007669"/>
    <property type="project" value="GOC"/>
</dbReference>
<dbReference type="FunFam" id="3.20.20.80:FF:000026">
    <property type="entry name" value="galactocerebrosidase precursor"/>
    <property type="match status" value="1"/>
</dbReference>
<dbReference type="PRINTS" id="PR00850">
    <property type="entry name" value="GLHYDRLASE59"/>
</dbReference>
<evidence type="ECO:0000256" key="11">
    <source>
        <dbReference type="ARBA" id="ARBA00023180"/>
    </source>
</evidence>
<evidence type="ECO:0000256" key="16">
    <source>
        <dbReference type="ARBA" id="ARBA00048813"/>
    </source>
</evidence>
<dbReference type="STRING" id="13616.ENSMODP00000004280"/>
<comment type="subcellular location">
    <subcellularLocation>
        <location evidence="1">Lysosome</location>
    </subcellularLocation>
</comment>
<keyword evidence="8" id="KW-0442">Lipid degradation</keyword>
<dbReference type="PANTHER" id="PTHR15172:SF1">
    <property type="entry name" value="GALACTOCEREBROSIDASE"/>
    <property type="match status" value="1"/>
</dbReference>
<feature type="chain" id="PRO_5003355114" description="Galactocerebrosidase" evidence="20">
    <location>
        <begin position="31"/>
        <end position="678"/>
    </location>
</feature>
<keyword evidence="10" id="KW-1015">Disulfide bond</keyword>
<dbReference type="AlphaFoldDB" id="F7C8M7"/>
<organism evidence="24 25">
    <name type="scientific">Monodelphis domestica</name>
    <name type="common">Gray short-tailed opossum</name>
    <dbReference type="NCBI Taxonomy" id="13616"/>
    <lineage>
        <taxon>Eukaryota</taxon>
        <taxon>Metazoa</taxon>
        <taxon>Chordata</taxon>
        <taxon>Craniata</taxon>
        <taxon>Vertebrata</taxon>
        <taxon>Euteleostomi</taxon>
        <taxon>Mammalia</taxon>
        <taxon>Metatheria</taxon>
        <taxon>Didelphimorphia</taxon>
        <taxon>Didelphidae</taxon>
        <taxon>Monodelphis</taxon>
    </lineage>
</organism>
<dbReference type="GeneTree" id="ENSGT00390000003303"/>
<dbReference type="InterPro" id="IPR001286">
    <property type="entry name" value="Glyco_hydro_59"/>
</dbReference>
<dbReference type="InterPro" id="IPR035394">
    <property type="entry name" value="Glyco_hydro_59_dom"/>
</dbReference>
<dbReference type="GO" id="GO:0004336">
    <property type="term" value="F:galactosylceramidase activity"/>
    <property type="evidence" value="ECO:0000318"/>
    <property type="project" value="GO_Central"/>
</dbReference>
<keyword evidence="5 20" id="KW-0732">Signal</keyword>
<keyword evidence="12" id="KW-0458">Lysosome</keyword>
<dbReference type="OMA" id="HEAWDEN"/>
<evidence type="ECO:0000259" key="22">
    <source>
        <dbReference type="Pfam" id="PF17387"/>
    </source>
</evidence>
<evidence type="ECO:0000256" key="9">
    <source>
        <dbReference type="ARBA" id="ARBA00023098"/>
    </source>
</evidence>
<dbReference type="InterPro" id="IPR049161">
    <property type="entry name" value="GH59_cat"/>
</dbReference>
<evidence type="ECO:0000256" key="7">
    <source>
        <dbReference type="ARBA" id="ARBA00022919"/>
    </source>
</evidence>
<feature type="domain" description="Glycosyl hydrolase family 59 central" evidence="22">
    <location>
        <begin position="366"/>
        <end position="480"/>
    </location>
</feature>
<dbReference type="ExpressionAtlas" id="F7C8M7">
    <property type="expression patterns" value="baseline"/>
</dbReference>
<comment type="catalytic activity">
    <reaction evidence="14">
        <text>a D-galactosylceramide + H2O = an N-acyl-sphingoid base + D-galactose</text>
        <dbReference type="Rhea" id="RHEA:43412"/>
        <dbReference type="ChEBI" id="CHEBI:4139"/>
        <dbReference type="ChEBI" id="CHEBI:15377"/>
        <dbReference type="ChEBI" id="CHEBI:36498"/>
        <dbReference type="ChEBI" id="CHEBI:83273"/>
    </reaction>
    <physiologicalReaction direction="left-to-right" evidence="14">
        <dbReference type="Rhea" id="RHEA:43413"/>
    </physiologicalReaction>
</comment>
<evidence type="ECO:0000256" key="13">
    <source>
        <dbReference type="ARBA" id="ARBA00023295"/>
    </source>
</evidence>
<dbReference type="Bgee" id="ENSMODG00000003500">
    <property type="expression patterns" value="Expressed in spermatid and 16 other cell types or tissues"/>
</dbReference>
<dbReference type="FunFam" id="2.60.120.560:FF:000001">
    <property type="entry name" value="galactocerebrosidase precursor"/>
    <property type="match status" value="1"/>
</dbReference>
<dbReference type="Ensembl" id="ENSMODT00000004370.4">
    <property type="protein sequence ID" value="ENSMODP00000004280.3"/>
    <property type="gene ID" value="ENSMODG00000003500.4"/>
</dbReference>
<dbReference type="SUPFAM" id="SSF51445">
    <property type="entry name" value="(Trans)glycosidases"/>
    <property type="match status" value="1"/>
</dbReference>
<comment type="function">
    <text evidence="17">Hydrolyzes the galactose ester bonds of glycolipids such as galactosylceramide and galactosylsphingosine. Enzyme with very low activity responsible for the lysosomal catabolism of galactosylceramide, a major lipid in myelin, kidney and epithelial cells of small intestine and colon.</text>
</comment>
<reference evidence="24" key="3">
    <citation type="submission" date="2025-09" db="UniProtKB">
        <authorList>
            <consortium name="Ensembl"/>
        </authorList>
    </citation>
    <scope>IDENTIFICATION</scope>
</reference>
<sequence>MFPYKVWTNRLRAEGRLLLWLLLLLPPLSATGSFISRYFSKTSPSPTPTSKIILDDAAGLGRVFDGIGAMSGGSAASRLLINYPEPQRSEILDYLFKPNFGASLHMLKVKVGGDGLTTDGTEPSHMPHRDEETYSRGYEWWLMKEAKKRNPNITLIGLPWSFPGWLNPGRSDPYANMTMTALYVVSWILGAKKHHKLDIDYIGIWNDREPENQYIKTLRKVLNQKQLNRVKIIANDQFWQPLSAFLQFDPVLLDAVEVIGAHYPGTKSDNDSLKTNKKLWSTEDSSFFKVEEVGGCWAHILNQNYVNGQMTSTIAWNLVASHYPRIPPERDGMLTAKEPWSGHYVVENPIWITAHTTQFAQPGWQYLKTVGFLKYGGSYVALTDGLGNLTIIIETMSYPISQCKKDHASFFQVTDQIIIFSLQGTFKSLTMLQIWYSRLGKQSRNYSFEKQKPLLINDGTITLKLGLDEVYTLTTITTGQKGSHPTPPESRPFPSNYEENFNFGQTRGNIAPQFADQTGVFEYFMNDQDTSGHFFTFRQQVTQRPITWADDADQTISIIGDHNWKDIKITCDVYIETPVTGGIFIAGRVNQAGSSIRSAQGVFFWILANGTYEVTSDLASVRVIEKGIANVTAEQWYTITLIISETSAYGLLNDTVLWNAPINSFPKKEEDAKILKMQ</sequence>
<evidence type="ECO:0000313" key="25">
    <source>
        <dbReference type="Proteomes" id="UP000002280"/>
    </source>
</evidence>
<dbReference type="Pfam" id="PF17387">
    <property type="entry name" value="Glyco_hydro_59M"/>
    <property type="match status" value="1"/>
</dbReference>
<dbReference type="eggNOG" id="ENOG502QQ1Q">
    <property type="taxonomic scope" value="Eukaryota"/>
</dbReference>
<name>F7C8M7_MONDO</name>
<evidence type="ECO:0000256" key="15">
    <source>
        <dbReference type="ARBA" id="ARBA00033098"/>
    </source>
</evidence>
<keyword evidence="11" id="KW-0325">Glycoprotein</keyword>
<evidence type="ECO:0000256" key="6">
    <source>
        <dbReference type="ARBA" id="ARBA00022801"/>
    </source>
</evidence>
<dbReference type="InParanoid" id="F7C8M7"/>
<dbReference type="InterPro" id="IPR049162">
    <property type="entry name" value="GH59_C"/>
</dbReference>
<dbReference type="GO" id="GO:0005764">
    <property type="term" value="C:lysosome"/>
    <property type="evidence" value="ECO:0000318"/>
    <property type="project" value="GO_Central"/>
</dbReference>
<accession>F7C8M7</accession>
<protein>
    <recommendedName>
        <fullName evidence="4">Galactocerebrosidase</fullName>
        <ecNumber evidence="3">3.2.1.46</ecNumber>
    </recommendedName>
    <alternativeName>
        <fullName evidence="18">Galactocerebroside beta-galactosidase</fullName>
    </alternativeName>
    <alternativeName>
        <fullName evidence="15">Galactosylceramidase</fullName>
    </alternativeName>
    <alternativeName>
        <fullName evidence="19">Galactosylceramide beta-galactosidase</fullName>
    </alternativeName>
</protein>
<evidence type="ECO:0000259" key="21">
    <source>
        <dbReference type="Pfam" id="PF02057"/>
    </source>
</evidence>
<dbReference type="InterPro" id="IPR013785">
    <property type="entry name" value="Aldolase_TIM"/>
</dbReference>
<comment type="catalytic activity">
    <reaction evidence="16">
        <text>beta-D-galactosyl-(1&lt;-&gt;1)-sphing-4-enine + H2O = sphing-4-enine + D-galactose</text>
        <dbReference type="Rhea" id="RHEA:43908"/>
        <dbReference type="ChEBI" id="CHEBI:4139"/>
        <dbReference type="ChEBI" id="CHEBI:15377"/>
        <dbReference type="ChEBI" id="CHEBI:57756"/>
        <dbReference type="ChEBI" id="CHEBI:57934"/>
    </reaction>
    <physiologicalReaction direction="left-to-right" evidence="16">
        <dbReference type="Rhea" id="RHEA:43909"/>
    </physiologicalReaction>
</comment>
<dbReference type="Gene3D" id="2.60.120.560">
    <property type="entry name" value="Exo-inulinase, domain 1"/>
    <property type="match status" value="1"/>
</dbReference>
<evidence type="ECO:0000256" key="18">
    <source>
        <dbReference type="ARBA" id="ARBA00076981"/>
    </source>
</evidence>
<reference evidence="24" key="2">
    <citation type="submission" date="2025-08" db="UniProtKB">
        <authorList>
            <consortium name="Ensembl"/>
        </authorList>
    </citation>
    <scope>IDENTIFICATION</scope>
</reference>
<reference evidence="24 25" key="1">
    <citation type="journal article" date="2007" name="Nature">
        <title>Genome of the marsupial Monodelphis domestica reveals innovation in non-coding sequences.</title>
        <authorList>
            <person name="Mikkelsen T.S."/>
            <person name="Wakefield M.J."/>
            <person name="Aken B."/>
            <person name="Amemiya C.T."/>
            <person name="Chang J.L."/>
            <person name="Duke S."/>
            <person name="Garber M."/>
            <person name="Gentles A.J."/>
            <person name="Goodstadt L."/>
            <person name="Heger A."/>
            <person name="Jurka J."/>
            <person name="Kamal M."/>
            <person name="Mauceli E."/>
            <person name="Searle S.M."/>
            <person name="Sharpe T."/>
            <person name="Baker M.L."/>
            <person name="Batzer M.A."/>
            <person name="Benos P.V."/>
            <person name="Belov K."/>
            <person name="Clamp M."/>
            <person name="Cook A."/>
            <person name="Cuff J."/>
            <person name="Das R."/>
            <person name="Davidow L."/>
            <person name="Deakin J.E."/>
            <person name="Fazzari M.J."/>
            <person name="Glass J.L."/>
            <person name="Grabherr M."/>
            <person name="Greally J.M."/>
            <person name="Gu W."/>
            <person name="Hore T.A."/>
            <person name="Huttley G.A."/>
            <person name="Kleber M."/>
            <person name="Jirtle R.L."/>
            <person name="Koina E."/>
            <person name="Lee J.T."/>
            <person name="Mahony S."/>
            <person name="Marra M.A."/>
            <person name="Miller R.D."/>
            <person name="Nicholls R.D."/>
            <person name="Oda M."/>
            <person name="Papenfuss A.T."/>
            <person name="Parra Z.E."/>
            <person name="Pollock D.D."/>
            <person name="Ray D.A."/>
            <person name="Schein J.E."/>
            <person name="Speed T.P."/>
            <person name="Thompson K."/>
            <person name="VandeBerg J.L."/>
            <person name="Wade C.M."/>
            <person name="Walker J.A."/>
            <person name="Waters P.D."/>
            <person name="Webber C."/>
            <person name="Weidman J.R."/>
            <person name="Xie X."/>
            <person name="Zody M.C."/>
            <person name="Baldwin J."/>
            <person name="Abdouelleil A."/>
            <person name="Abdulkadir J."/>
            <person name="Abebe A."/>
            <person name="Abera B."/>
            <person name="Abreu J."/>
            <person name="Acer S.C."/>
            <person name="Aftuck L."/>
            <person name="Alexander A."/>
            <person name="An P."/>
            <person name="Anderson E."/>
            <person name="Anderson S."/>
            <person name="Arachi H."/>
            <person name="Azer M."/>
            <person name="Bachantsang P."/>
            <person name="Barry A."/>
            <person name="Bayul T."/>
            <person name="Berlin A."/>
            <person name="Bessette D."/>
            <person name="Bloom T."/>
            <person name="Bloom T."/>
            <person name="Boguslavskiy L."/>
            <person name="Bonnet C."/>
            <person name="Boukhgalter B."/>
            <person name="Bourzgui I."/>
            <person name="Brown A."/>
            <person name="Cahill P."/>
            <person name="Channer S."/>
            <person name="Cheshatsang Y."/>
            <person name="Chuda L."/>
            <person name="Citroen M."/>
            <person name="Collymore A."/>
            <person name="Cooke P."/>
            <person name="Costello M."/>
            <person name="D'Aco K."/>
            <person name="Daza R."/>
            <person name="De Haan G."/>
            <person name="DeGray S."/>
            <person name="DeMaso C."/>
            <person name="Dhargay N."/>
            <person name="Dooley K."/>
            <person name="Dooley E."/>
            <person name="Doricent M."/>
            <person name="Dorje P."/>
            <person name="Dorjee K."/>
            <person name="Dupes A."/>
            <person name="Elong R."/>
            <person name="Falk J."/>
            <person name="Farina A."/>
            <person name="Faro S."/>
            <person name="Ferguson D."/>
            <person name="Fisher S."/>
            <person name="Foley C.D."/>
            <person name="Franke A."/>
            <person name="Friedrich D."/>
            <person name="Gadbois L."/>
            <person name="Gearin G."/>
            <person name="Gearin C.R."/>
            <person name="Giannoukos G."/>
            <person name="Goode T."/>
            <person name="Graham J."/>
            <person name="Grandbois E."/>
            <person name="Grewal S."/>
            <person name="Gyaltsen K."/>
            <person name="Hafez N."/>
            <person name="Hagos B."/>
            <person name="Hall J."/>
            <person name="Henson C."/>
            <person name="Hollinger A."/>
            <person name="Honan T."/>
            <person name="Huard M.D."/>
            <person name="Hughes L."/>
            <person name="Hurhula B."/>
            <person name="Husby M.E."/>
            <person name="Kamat A."/>
            <person name="Kanga B."/>
            <person name="Kashin S."/>
            <person name="Khazanovich D."/>
            <person name="Kisner P."/>
            <person name="Lance K."/>
            <person name="Lara M."/>
            <person name="Lee W."/>
            <person name="Lennon N."/>
            <person name="Letendre F."/>
            <person name="LeVine R."/>
            <person name="Lipovsky A."/>
            <person name="Liu X."/>
            <person name="Liu J."/>
            <person name="Liu S."/>
            <person name="Lokyitsang T."/>
            <person name="Lokyitsang Y."/>
            <person name="Lubonja R."/>
            <person name="Lui A."/>
            <person name="MacDonald P."/>
            <person name="Magnisalis V."/>
            <person name="Maru K."/>
            <person name="Matthews C."/>
            <person name="McCusker W."/>
            <person name="McDonough S."/>
            <person name="Mehta T."/>
            <person name="Meldrim J."/>
            <person name="Meneus L."/>
            <person name="Mihai O."/>
            <person name="Mihalev A."/>
            <person name="Mihova T."/>
            <person name="Mittelman R."/>
            <person name="Mlenga V."/>
            <person name="Montmayeur A."/>
            <person name="Mulrain L."/>
            <person name="Navidi A."/>
            <person name="Naylor J."/>
            <person name="Negash T."/>
            <person name="Nguyen T."/>
            <person name="Nguyen N."/>
            <person name="Nicol R."/>
            <person name="Norbu C."/>
            <person name="Norbu N."/>
            <person name="Novod N."/>
            <person name="O'Neill B."/>
            <person name="Osman S."/>
            <person name="Markiewicz E."/>
            <person name="Oyono O.L."/>
            <person name="Patti C."/>
            <person name="Phunkhang P."/>
            <person name="Pierre F."/>
            <person name="Priest M."/>
            <person name="Raghuraman S."/>
            <person name="Rege F."/>
            <person name="Reyes R."/>
            <person name="Rise C."/>
            <person name="Rogov P."/>
            <person name="Ross K."/>
            <person name="Ryan E."/>
            <person name="Settipalli S."/>
            <person name="Shea T."/>
            <person name="Sherpa N."/>
            <person name="Shi L."/>
            <person name="Shih D."/>
            <person name="Sparrow T."/>
            <person name="Spaulding J."/>
            <person name="Stalker J."/>
            <person name="Stange-Thomann N."/>
            <person name="Stavropoulos S."/>
            <person name="Stone C."/>
            <person name="Strader C."/>
            <person name="Tesfaye S."/>
            <person name="Thomson T."/>
            <person name="Thoulutsang Y."/>
            <person name="Thoulutsang D."/>
            <person name="Topham K."/>
            <person name="Topping I."/>
            <person name="Tsamla T."/>
            <person name="Vassiliev H."/>
            <person name="Vo A."/>
            <person name="Wangchuk T."/>
            <person name="Wangdi T."/>
            <person name="Weiand M."/>
            <person name="Wilkinson J."/>
            <person name="Wilson A."/>
            <person name="Yadav S."/>
            <person name="Young G."/>
            <person name="Yu Q."/>
            <person name="Zembek L."/>
            <person name="Zhong D."/>
            <person name="Zimmer A."/>
            <person name="Zwirko Z."/>
            <person name="Jaffe D.B."/>
            <person name="Alvarez P."/>
            <person name="Brockman W."/>
            <person name="Butler J."/>
            <person name="Chin C."/>
            <person name="Gnerre S."/>
            <person name="MacCallum I."/>
            <person name="Graves J.A."/>
            <person name="Ponting C.P."/>
            <person name="Breen M."/>
            <person name="Samollow P.B."/>
            <person name="Lander E.S."/>
            <person name="Lindblad-Toh K."/>
        </authorList>
    </citation>
    <scope>NUCLEOTIDE SEQUENCE [LARGE SCALE GENOMIC DNA]</scope>
</reference>
<evidence type="ECO:0000256" key="17">
    <source>
        <dbReference type="ARBA" id="ARBA00055902"/>
    </source>
</evidence>
<evidence type="ECO:0000259" key="23">
    <source>
        <dbReference type="Pfam" id="PF21708"/>
    </source>
</evidence>
<feature type="signal peptide" evidence="20">
    <location>
        <begin position="1"/>
        <end position="30"/>
    </location>
</feature>
<evidence type="ECO:0000256" key="1">
    <source>
        <dbReference type="ARBA" id="ARBA00004371"/>
    </source>
</evidence>
<evidence type="ECO:0000256" key="3">
    <source>
        <dbReference type="ARBA" id="ARBA00012657"/>
    </source>
</evidence>
<evidence type="ECO:0000256" key="5">
    <source>
        <dbReference type="ARBA" id="ARBA00022729"/>
    </source>
</evidence>
<dbReference type="Gene3D" id="3.20.20.80">
    <property type="entry name" value="Glycosidases"/>
    <property type="match status" value="1"/>
</dbReference>
<evidence type="ECO:0000256" key="14">
    <source>
        <dbReference type="ARBA" id="ARBA00023982"/>
    </source>
</evidence>
<evidence type="ECO:0000256" key="19">
    <source>
        <dbReference type="ARBA" id="ARBA00081696"/>
    </source>
</evidence>
<keyword evidence="9" id="KW-0443">Lipid metabolism</keyword>
<dbReference type="EC" id="3.2.1.46" evidence="3"/>
<evidence type="ECO:0000256" key="20">
    <source>
        <dbReference type="SAM" id="SignalP"/>
    </source>
</evidence>
<evidence type="ECO:0000313" key="24">
    <source>
        <dbReference type="Ensembl" id="ENSMODP00000004280.3"/>
    </source>
</evidence>
<comment type="similarity">
    <text evidence="2">Belongs to the glycosyl hydrolase 59 family.</text>
</comment>
<evidence type="ECO:0000256" key="8">
    <source>
        <dbReference type="ARBA" id="ARBA00022963"/>
    </source>
</evidence>
<dbReference type="Pfam" id="PF02057">
    <property type="entry name" value="Glyco_hydro_59"/>
    <property type="match status" value="1"/>
</dbReference>
<evidence type="ECO:0000256" key="2">
    <source>
        <dbReference type="ARBA" id="ARBA00005637"/>
    </source>
</evidence>
<keyword evidence="13" id="KW-0326">Glycosidase</keyword>
<dbReference type="Gene3D" id="3.20.20.70">
    <property type="entry name" value="Aldolase class I"/>
    <property type="match status" value="1"/>
</dbReference>
<evidence type="ECO:0000256" key="10">
    <source>
        <dbReference type="ARBA" id="ARBA00023157"/>
    </source>
</evidence>
<dbReference type="Proteomes" id="UP000002280">
    <property type="component" value="Chromosome 1"/>
</dbReference>